<name>A0A9D0YY38_9FIRM</name>
<dbReference type="CDD" id="cd21147">
    <property type="entry name" value="RsmF_methylt_CTD1"/>
    <property type="match status" value="1"/>
</dbReference>
<dbReference type="PROSITE" id="PS01153">
    <property type="entry name" value="NOL1_NOP2_SUN"/>
    <property type="match status" value="1"/>
</dbReference>
<evidence type="ECO:0000256" key="4">
    <source>
        <dbReference type="ARBA" id="ARBA00022679"/>
    </source>
</evidence>
<dbReference type="GO" id="GO:0008173">
    <property type="term" value="F:RNA methyltransferase activity"/>
    <property type="evidence" value="ECO:0007669"/>
    <property type="project" value="InterPro"/>
</dbReference>
<reference evidence="9" key="1">
    <citation type="submission" date="2020-10" db="EMBL/GenBank/DDBJ databases">
        <authorList>
            <person name="Gilroy R."/>
        </authorList>
    </citation>
    <scope>NUCLEOTIDE SEQUENCE</scope>
    <source>
        <strain evidence="9">ChiHile30-977</strain>
    </source>
</reference>
<feature type="binding site" evidence="7">
    <location>
        <position position="180"/>
    </location>
    <ligand>
        <name>S-adenosyl-L-methionine</name>
        <dbReference type="ChEBI" id="CHEBI:59789"/>
    </ligand>
</feature>
<dbReference type="Gene3D" id="3.40.50.150">
    <property type="entry name" value="Vaccinia Virus protein VP39"/>
    <property type="match status" value="1"/>
</dbReference>
<evidence type="ECO:0000313" key="9">
    <source>
        <dbReference type="EMBL" id="HIQ64000.1"/>
    </source>
</evidence>
<dbReference type="InterPro" id="IPR001678">
    <property type="entry name" value="MeTrfase_RsmB-F_NOP2_dom"/>
</dbReference>
<dbReference type="InterPro" id="IPR027391">
    <property type="entry name" value="Nol1_Nop2_Fmu_2"/>
</dbReference>
<dbReference type="SUPFAM" id="SSF53335">
    <property type="entry name" value="S-adenosyl-L-methionine-dependent methyltransferases"/>
    <property type="match status" value="1"/>
</dbReference>
<dbReference type="InterPro" id="IPR031340">
    <property type="entry name" value="RsmF_methylt_CI"/>
</dbReference>
<dbReference type="EMBL" id="DVFI01000145">
    <property type="protein sequence ID" value="HIQ64000.1"/>
    <property type="molecule type" value="Genomic_DNA"/>
</dbReference>
<dbReference type="AlphaFoldDB" id="A0A9D0YY38"/>
<proteinExistence type="inferred from homology"/>
<dbReference type="Pfam" id="PF17126">
    <property type="entry name" value="RsmF_methylt_CI"/>
    <property type="match status" value="1"/>
</dbReference>
<feature type="binding site" evidence="7">
    <location>
        <position position="135"/>
    </location>
    <ligand>
        <name>S-adenosyl-L-methionine</name>
        <dbReference type="ChEBI" id="CHEBI:59789"/>
    </ligand>
</feature>
<dbReference type="Pfam" id="PF17125">
    <property type="entry name" value="Methyltr_RsmF_N"/>
    <property type="match status" value="1"/>
</dbReference>
<dbReference type="InterPro" id="IPR018314">
    <property type="entry name" value="RsmB/NOL1/NOP2-like_CS"/>
</dbReference>
<comment type="caution">
    <text evidence="7">Lacks conserved residue(s) required for the propagation of feature annotation.</text>
</comment>
<comment type="caution">
    <text evidence="9">The sequence shown here is derived from an EMBL/GenBank/DDBJ whole genome shotgun (WGS) entry which is preliminary data.</text>
</comment>
<dbReference type="Proteomes" id="UP000886819">
    <property type="component" value="Unassembled WGS sequence"/>
</dbReference>
<evidence type="ECO:0000256" key="2">
    <source>
        <dbReference type="ARBA" id="ARBA00022490"/>
    </source>
</evidence>
<evidence type="ECO:0000256" key="1">
    <source>
        <dbReference type="ARBA" id="ARBA00007494"/>
    </source>
</evidence>
<dbReference type="Pfam" id="PF13636">
    <property type="entry name" value="Methyltranf_PUA"/>
    <property type="match status" value="1"/>
</dbReference>
<keyword evidence="6 7" id="KW-0694">RNA-binding</keyword>
<dbReference type="PANTHER" id="PTHR22807:SF30">
    <property type="entry name" value="28S RRNA (CYTOSINE(4447)-C(5))-METHYLTRANSFERASE-RELATED"/>
    <property type="match status" value="1"/>
</dbReference>
<dbReference type="GO" id="GO:0003723">
    <property type="term" value="F:RNA binding"/>
    <property type="evidence" value="ECO:0007669"/>
    <property type="project" value="UniProtKB-UniRule"/>
</dbReference>
<dbReference type="Gene3D" id="3.30.70.1170">
    <property type="entry name" value="Sun protein, domain 3"/>
    <property type="match status" value="1"/>
</dbReference>
<dbReference type="CDD" id="cd02440">
    <property type="entry name" value="AdoMet_MTases"/>
    <property type="match status" value="1"/>
</dbReference>
<dbReference type="InterPro" id="IPR049560">
    <property type="entry name" value="MeTrfase_RsmB-F_NOP2_cat"/>
</dbReference>
<evidence type="ECO:0000313" key="10">
    <source>
        <dbReference type="Proteomes" id="UP000886819"/>
    </source>
</evidence>
<dbReference type="InterPro" id="IPR029063">
    <property type="entry name" value="SAM-dependent_MTases_sf"/>
</dbReference>
<dbReference type="Gene3D" id="2.30.130.60">
    <property type="match status" value="1"/>
</dbReference>
<reference evidence="9" key="2">
    <citation type="journal article" date="2021" name="PeerJ">
        <title>Extensive microbial diversity within the chicken gut microbiome revealed by metagenomics and culture.</title>
        <authorList>
            <person name="Gilroy R."/>
            <person name="Ravi A."/>
            <person name="Getino M."/>
            <person name="Pursley I."/>
            <person name="Horton D.L."/>
            <person name="Alikhan N.F."/>
            <person name="Baker D."/>
            <person name="Gharbi K."/>
            <person name="Hall N."/>
            <person name="Watson M."/>
            <person name="Adriaenssens E.M."/>
            <person name="Foster-Nyarko E."/>
            <person name="Jarju S."/>
            <person name="Secka A."/>
            <person name="Antonio M."/>
            <person name="Oren A."/>
            <person name="Chaudhuri R.R."/>
            <person name="La Ragione R."/>
            <person name="Hildebrand F."/>
            <person name="Pallen M.J."/>
        </authorList>
    </citation>
    <scope>NUCLEOTIDE SEQUENCE</scope>
    <source>
        <strain evidence="9">ChiHile30-977</strain>
    </source>
</reference>
<dbReference type="PROSITE" id="PS51686">
    <property type="entry name" value="SAM_MT_RSMB_NOP"/>
    <property type="match status" value="1"/>
</dbReference>
<organism evidence="9 10">
    <name type="scientific">Candidatus Avichristensenella intestinipullorum</name>
    <dbReference type="NCBI Taxonomy" id="2840693"/>
    <lineage>
        <taxon>Bacteria</taxon>
        <taxon>Bacillati</taxon>
        <taxon>Bacillota</taxon>
        <taxon>Clostridia</taxon>
        <taxon>Candidatus Avichristensenella</taxon>
    </lineage>
</organism>
<evidence type="ECO:0000256" key="5">
    <source>
        <dbReference type="ARBA" id="ARBA00022691"/>
    </source>
</evidence>
<keyword evidence="4 7" id="KW-0808">Transferase</keyword>
<dbReference type="PANTHER" id="PTHR22807">
    <property type="entry name" value="NOP2 YEAST -RELATED NOL1/NOP2/FMU SUN DOMAIN-CONTAINING"/>
    <property type="match status" value="1"/>
</dbReference>
<feature type="domain" description="SAM-dependent MTase RsmB/NOP-type" evidence="8">
    <location>
        <begin position="8"/>
        <end position="301"/>
    </location>
</feature>
<evidence type="ECO:0000259" key="8">
    <source>
        <dbReference type="PROSITE" id="PS51686"/>
    </source>
</evidence>
<keyword evidence="2" id="KW-0963">Cytoplasm</keyword>
<evidence type="ECO:0000256" key="6">
    <source>
        <dbReference type="ARBA" id="ARBA00022884"/>
    </source>
</evidence>
<dbReference type="InterPro" id="IPR031341">
    <property type="entry name" value="Methyltr_RsmF_N"/>
</dbReference>
<sequence length="418" mass="44447">MRKLPDAFACLSLTALPEAERPLLLEALRTGVPLRGLRLRPGVALDTVRAALPGAYPPVPWAKDGYYLDADAAAGVHPLHAAGAYYLQEPSAMCAAPLLDVRPGQRVLDLCAAPGGKSTQLAACLAGRGVLVANEIVPGRCRVLSQNLERMGVTNAVVTCESPDRLAARWGGWFDRILVDAPCSGEGMFRREAASLEAWTEKTPAGCAARQAQILRQAARLLAPGGVLVYSTCTFNALENEAVVEAFCQEQPDFLLERTVRLWPHRVAGEGHFAARLRRQGDAPPHAPDGPGTALDGVWDAYAGLTLPGRVETMGERVWLLPESLPELRGVRVLRAGLCLGERRGGRFLPDHAAAMALPLLGVSADAAAAARYLHGEALEAGGQAAGWTVVRYAGLALGWAKCADGVLKNHLPKGLRK</sequence>
<protein>
    <submittedName>
        <fullName evidence="9">RsmB/NOP family class I SAM-dependent RNA methyltransferase</fullName>
    </submittedName>
</protein>
<feature type="binding site" evidence="7">
    <location>
        <begin position="111"/>
        <end position="117"/>
    </location>
    <ligand>
        <name>S-adenosyl-L-methionine</name>
        <dbReference type="ChEBI" id="CHEBI:59789"/>
    </ligand>
</feature>
<dbReference type="InterPro" id="IPR023267">
    <property type="entry name" value="RCMT"/>
</dbReference>
<dbReference type="Pfam" id="PF01189">
    <property type="entry name" value="Methyltr_RsmB-F"/>
    <property type="match status" value="1"/>
</dbReference>
<keyword evidence="5 7" id="KW-0949">S-adenosyl-L-methionine</keyword>
<dbReference type="GO" id="GO:0001510">
    <property type="term" value="P:RNA methylation"/>
    <property type="evidence" value="ECO:0007669"/>
    <property type="project" value="InterPro"/>
</dbReference>
<evidence type="ECO:0000256" key="7">
    <source>
        <dbReference type="PROSITE-ProRule" id="PRU01023"/>
    </source>
</evidence>
<keyword evidence="3 7" id="KW-0489">Methyltransferase</keyword>
<dbReference type="PRINTS" id="PR02008">
    <property type="entry name" value="RCMTFAMILY"/>
</dbReference>
<evidence type="ECO:0000256" key="3">
    <source>
        <dbReference type="ARBA" id="ARBA00022603"/>
    </source>
</evidence>
<accession>A0A9D0YY38</accession>
<feature type="active site" description="Nucleophile" evidence="7">
    <location>
        <position position="233"/>
    </location>
</feature>
<gene>
    <name evidence="9" type="ORF">IAA66_10550</name>
</gene>
<comment type="similarity">
    <text evidence="1 7">Belongs to the class I-like SAM-binding methyltransferase superfamily. RsmB/NOP family.</text>
</comment>